<protein>
    <submittedName>
        <fullName evidence="1">Uncharacterized protein</fullName>
    </submittedName>
</protein>
<gene>
    <name evidence="1" type="ordered locus">Tery_4581</name>
</gene>
<proteinExistence type="predicted"/>
<dbReference type="AlphaFoldDB" id="Q10W17"/>
<reference evidence="1" key="1">
    <citation type="submission" date="2006-06" db="EMBL/GenBank/DDBJ databases">
        <title>Complete sequence of Trichodesmium erythraeum IMS101.</title>
        <authorList>
            <consortium name="US DOE Joint Genome Institute"/>
            <person name="Copeland A."/>
            <person name="Lucas S."/>
            <person name="Lapidus A."/>
            <person name="Barry K."/>
            <person name="Detter J.C."/>
            <person name="Glavina del Rio T."/>
            <person name="Hammon N."/>
            <person name="Israni S."/>
            <person name="Dalin E."/>
            <person name="Tice H."/>
            <person name="Pitluck S."/>
            <person name="Kiss H."/>
            <person name="Munk A.C."/>
            <person name="Brettin T."/>
            <person name="Bruce D."/>
            <person name="Han C."/>
            <person name="Tapia R."/>
            <person name="Gilna P."/>
            <person name="Schmutz J."/>
            <person name="Larimer F."/>
            <person name="Land M."/>
            <person name="Hauser L."/>
            <person name="Kyrpides N."/>
            <person name="Kim E."/>
            <person name="Richardson P."/>
        </authorList>
    </citation>
    <scope>NUCLEOTIDE SEQUENCE [LARGE SCALE GENOMIC DNA]</scope>
    <source>
        <strain evidence="1">IMS101</strain>
    </source>
</reference>
<evidence type="ECO:0000313" key="1">
    <source>
        <dbReference type="EMBL" id="ABG53557.1"/>
    </source>
</evidence>
<organism evidence="1">
    <name type="scientific">Trichodesmium erythraeum (strain IMS101)</name>
    <dbReference type="NCBI Taxonomy" id="203124"/>
    <lineage>
        <taxon>Bacteria</taxon>
        <taxon>Bacillati</taxon>
        <taxon>Cyanobacteriota</taxon>
        <taxon>Cyanophyceae</taxon>
        <taxon>Oscillatoriophycideae</taxon>
        <taxon>Oscillatoriales</taxon>
        <taxon>Microcoleaceae</taxon>
        <taxon>Trichodesmium</taxon>
    </lineage>
</organism>
<dbReference type="EMBL" id="CP000393">
    <property type="protein sequence ID" value="ABG53557.1"/>
    <property type="molecule type" value="Genomic_DNA"/>
</dbReference>
<dbReference type="KEGG" id="ter:Tery_4581"/>
<name>Q10W17_TRIEI</name>
<sequence>MILNEFSRPLFWFPLVKTMIKNLFCFTSELVLILDRSQWQDINILMITVESS</sequence>
<dbReference type="HOGENOM" id="CLU_3085946_0_0_3"/>
<accession>Q10W17</accession>